<comment type="caution">
    <text evidence="3">The sequence shown here is derived from an EMBL/GenBank/DDBJ whole genome shotgun (WGS) entry which is preliminary data.</text>
</comment>
<evidence type="ECO:0000256" key="1">
    <source>
        <dbReference type="SAM" id="Coils"/>
    </source>
</evidence>
<protein>
    <recommendedName>
        <fullName evidence="5">TonB C-terminal domain-containing protein</fullName>
    </recommendedName>
</protein>
<name>V8C8Y5_9HELI</name>
<evidence type="ECO:0008006" key="5">
    <source>
        <dbReference type="Google" id="ProtNLM"/>
    </source>
</evidence>
<evidence type="ECO:0000313" key="4">
    <source>
        <dbReference type="Proteomes" id="UP000018731"/>
    </source>
</evidence>
<dbReference type="HOGENOM" id="CLU_1203489_0_0_7"/>
<sequence length="244" mass="27896">MLQKSEIPFIYSGISAFLVYFFVLFLLLFNFTPLFKTKYIPRTSTILEQSIAISISEPKKPKQKQDKKNAGTPVEGMGIKEMFSNIADAQIMPPVENTDDRSQVAKNTQDKTEKNALQALQEEIEKIRDEIKAMDNKQIEAQSQTISPDFADGKYDEWYGEIYDIIYRKWNPGFYQSYQGAIVTTLVQISPSGGFSYRIVRLSKFDGLNEGVIELLDSFKNESFPPHPEGKSVQIDMNFRIDSQ</sequence>
<keyword evidence="4" id="KW-1185">Reference proteome</keyword>
<dbReference type="Pfam" id="PF13103">
    <property type="entry name" value="TonB_2"/>
    <property type="match status" value="1"/>
</dbReference>
<evidence type="ECO:0000256" key="2">
    <source>
        <dbReference type="SAM" id="Phobius"/>
    </source>
</evidence>
<dbReference type="eggNOG" id="COG0810">
    <property type="taxonomic scope" value="Bacteria"/>
</dbReference>
<dbReference type="Proteomes" id="UP000018731">
    <property type="component" value="Unassembled WGS sequence"/>
</dbReference>
<organism evidence="3 4">
    <name type="scientific">Helicobacter macacae MIT 99-5501</name>
    <dbReference type="NCBI Taxonomy" id="1357400"/>
    <lineage>
        <taxon>Bacteria</taxon>
        <taxon>Pseudomonadati</taxon>
        <taxon>Campylobacterota</taxon>
        <taxon>Epsilonproteobacteria</taxon>
        <taxon>Campylobacterales</taxon>
        <taxon>Helicobacteraceae</taxon>
        <taxon>Helicobacter</taxon>
    </lineage>
</organism>
<reference evidence="3 4" key="1">
    <citation type="journal article" date="2014" name="Genome Announc.">
        <title>Draft genome sequences of six enterohepatic helicobacter species isolated from humans and one from rhesus macaques.</title>
        <authorList>
            <person name="Shen Z."/>
            <person name="Sheh A."/>
            <person name="Young S.K."/>
            <person name="Abouelliel A."/>
            <person name="Ward D.V."/>
            <person name="Earl A.M."/>
            <person name="Fox J.G."/>
        </authorList>
    </citation>
    <scope>NUCLEOTIDE SEQUENCE [LARGE SCALE GENOMIC DNA]</scope>
    <source>
        <strain evidence="3 4">MIT 99-5501</strain>
    </source>
</reference>
<feature type="coiled-coil region" evidence="1">
    <location>
        <begin position="110"/>
        <end position="144"/>
    </location>
</feature>
<keyword evidence="2" id="KW-0812">Transmembrane</keyword>
<keyword evidence="2" id="KW-1133">Transmembrane helix</keyword>
<keyword evidence="1" id="KW-0175">Coiled coil</keyword>
<dbReference type="EMBL" id="AZJI01000004">
    <property type="protein sequence ID" value="ETD23888.1"/>
    <property type="molecule type" value="Genomic_DNA"/>
</dbReference>
<gene>
    <name evidence="3" type="ORF">HMPREF2086_00634</name>
</gene>
<dbReference type="PATRIC" id="fig|1357400.3.peg.867"/>
<keyword evidence="2" id="KW-0472">Membrane</keyword>
<feature type="transmembrane region" description="Helical" evidence="2">
    <location>
        <begin position="9"/>
        <end position="31"/>
    </location>
</feature>
<dbReference type="AlphaFoldDB" id="V8C8Y5"/>
<dbReference type="STRING" id="1357400.HMPREF2086_00634"/>
<dbReference type="OrthoDB" id="5372757at2"/>
<proteinExistence type="predicted"/>
<evidence type="ECO:0000313" key="3">
    <source>
        <dbReference type="EMBL" id="ETD23888.1"/>
    </source>
</evidence>
<accession>V8C8Y5</accession>
<dbReference type="RefSeq" id="WP_023927359.1">
    <property type="nucleotide sequence ID" value="NZ_KI669454.1"/>
</dbReference>
<dbReference type="SUPFAM" id="SSF74653">
    <property type="entry name" value="TolA/TonB C-terminal domain"/>
    <property type="match status" value="1"/>
</dbReference>